<dbReference type="Proteomes" id="UP000076661">
    <property type="component" value="Unassembled WGS sequence"/>
</dbReference>
<dbReference type="EMBL" id="AUXX01000045">
    <property type="protein sequence ID" value="KZN61528.1"/>
    <property type="molecule type" value="Genomic_DNA"/>
</dbReference>
<name>A0A162ALK6_9GAMM</name>
<dbReference type="AlphaFoldDB" id="A0A162ALK6"/>
<accession>A0A162ALK6</accession>
<evidence type="ECO:0000256" key="1">
    <source>
        <dbReference type="SAM" id="MobiDB-lite"/>
    </source>
</evidence>
<organism evidence="2 3">
    <name type="scientific">Pseudoalteromonas luteoviolacea S4060-1</name>
    <dbReference type="NCBI Taxonomy" id="1365257"/>
    <lineage>
        <taxon>Bacteria</taxon>
        <taxon>Pseudomonadati</taxon>
        <taxon>Pseudomonadota</taxon>
        <taxon>Gammaproteobacteria</taxon>
        <taxon>Alteromonadales</taxon>
        <taxon>Pseudoalteromonadaceae</taxon>
        <taxon>Pseudoalteromonas</taxon>
    </lineage>
</organism>
<reference evidence="2 3" key="1">
    <citation type="submission" date="2013-07" db="EMBL/GenBank/DDBJ databases">
        <title>Comparative Genomic and Metabolomic Analysis of Twelve Strains of Pseudoalteromonas luteoviolacea.</title>
        <authorList>
            <person name="Vynne N.G."/>
            <person name="Mansson M."/>
            <person name="Gram L."/>
        </authorList>
    </citation>
    <scope>NUCLEOTIDE SEQUENCE [LARGE SCALE GENOMIC DNA]</scope>
    <source>
        <strain evidence="2 3">S4060-1</strain>
    </source>
</reference>
<feature type="compositionally biased region" description="Gly residues" evidence="1">
    <location>
        <begin position="21"/>
        <end position="30"/>
    </location>
</feature>
<comment type="caution">
    <text evidence="2">The sequence shown here is derived from an EMBL/GenBank/DDBJ whole genome shotgun (WGS) entry which is preliminary data.</text>
</comment>
<evidence type="ECO:0000313" key="3">
    <source>
        <dbReference type="Proteomes" id="UP000076661"/>
    </source>
</evidence>
<protein>
    <submittedName>
        <fullName evidence="2">Uncharacterized protein</fullName>
    </submittedName>
</protein>
<dbReference type="PATRIC" id="fig|1365257.3.peg.4417"/>
<feature type="region of interest" description="Disordered" evidence="1">
    <location>
        <begin position="20"/>
        <end position="39"/>
    </location>
</feature>
<gene>
    <name evidence="2" type="ORF">N478_05495</name>
</gene>
<evidence type="ECO:0000313" key="2">
    <source>
        <dbReference type="EMBL" id="KZN61528.1"/>
    </source>
</evidence>
<sequence length="39" mass="3834">MKLKKKSLIALSPTLLDRVAGGTGGGGGGVIPTQQAKAL</sequence>
<proteinExistence type="predicted"/>